<keyword evidence="5 7" id="KW-0472">Membrane</keyword>
<dbReference type="SUPFAM" id="SSF56935">
    <property type="entry name" value="Porins"/>
    <property type="match status" value="1"/>
</dbReference>
<dbReference type="InterPro" id="IPR039426">
    <property type="entry name" value="TonB-dep_rcpt-like"/>
</dbReference>
<keyword evidence="6 7" id="KW-0998">Cell outer membrane</keyword>
<dbReference type="RefSeq" id="WP_042519322.1">
    <property type="nucleotide sequence ID" value="NZ_JBGLIV010000001.1"/>
</dbReference>
<feature type="signal peptide" evidence="8">
    <location>
        <begin position="1"/>
        <end position="23"/>
    </location>
</feature>
<evidence type="ECO:0000256" key="3">
    <source>
        <dbReference type="ARBA" id="ARBA00022452"/>
    </source>
</evidence>
<dbReference type="InterPro" id="IPR012910">
    <property type="entry name" value="Plug_dom"/>
</dbReference>
<keyword evidence="8" id="KW-0732">Signal</keyword>
<evidence type="ECO:0000256" key="5">
    <source>
        <dbReference type="ARBA" id="ARBA00023136"/>
    </source>
</evidence>
<dbReference type="NCBIfam" id="TIGR04056">
    <property type="entry name" value="OMP_RagA_SusC"/>
    <property type="match status" value="1"/>
</dbReference>
<dbReference type="Proteomes" id="UP000032046">
    <property type="component" value="Unassembled WGS sequence"/>
</dbReference>
<dbReference type="Gene3D" id="2.60.40.1120">
    <property type="entry name" value="Carboxypeptidase-like, regulatory domain"/>
    <property type="match status" value="1"/>
</dbReference>
<keyword evidence="2 7" id="KW-0813">Transport</keyword>
<dbReference type="GeneID" id="93482901"/>
<evidence type="ECO:0000256" key="6">
    <source>
        <dbReference type="ARBA" id="ARBA00023237"/>
    </source>
</evidence>
<evidence type="ECO:0000313" key="10">
    <source>
        <dbReference type="EMBL" id="KIP62303.1"/>
    </source>
</evidence>
<dbReference type="Pfam" id="PF13715">
    <property type="entry name" value="CarbopepD_reg_2"/>
    <property type="match status" value="1"/>
</dbReference>
<proteinExistence type="inferred from homology"/>
<comment type="caution">
    <text evidence="10">The sequence shown here is derived from an EMBL/GenBank/DDBJ whole genome shotgun (WGS) entry which is preliminary data.</text>
</comment>
<keyword evidence="11" id="KW-1185">Reference proteome</keyword>
<dbReference type="Gene3D" id="2.170.130.10">
    <property type="entry name" value="TonB-dependent receptor, plug domain"/>
    <property type="match status" value="1"/>
</dbReference>
<feature type="chain" id="PRO_5002212327" description="TonB-dependent receptor plug domain-containing protein" evidence="8">
    <location>
        <begin position="24"/>
        <end position="1090"/>
    </location>
</feature>
<gene>
    <name evidence="10" type="ORF">ST44_07405</name>
</gene>
<evidence type="ECO:0000259" key="9">
    <source>
        <dbReference type="Pfam" id="PF07715"/>
    </source>
</evidence>
<evidence type="ECO:0000256" key="1">
    <source>
        <dbReference type="ARBA" id="ARBA00004571"/>
    </source>
</evidence>
<evidence type="ECO:0000256" key="4">
    <source>
        <dbReference type="ARBA" id="ARBA00022692"/>
    </source>
</evidence>
<dbReference type="EMBL" id="JXQK01000055">
    <property type="protein sequence ID" value="KIP62303.1"/>
    <property type="molecule type" value="Genomic_DNA"/>
</dbReference>
<dbReference type="InterPro" id="IPR008969">
    <property type="entry name" value="CarboxyPept-like_regulatory"/>
</dbReference>
<evidence type="ECO:0000256" key="2">
    <source>
        <dbReference type="ARBA" id="ARBA00022448"/>
    </source>
</evidence>
<dbReference type="InterPro" id="IPR023997">
    <property type="entry name" value="TonB-dep_OMP_SusC/RagA_CS"/>
</dbReference>
<evidence type="ECO:0000256" key="8">
    <source>
        <dbReference type="SAM" id="SignalP"/>
    </source>
</evidence>
<organism evidence="10 11">
    <name type="scientific">Prevotella pectinovora</name>
    <dbReference type="NCBI Taxonomy" id="1602169"/>
    <lineage>
        <taxon>Bacteria</taxon>
        <taxon>Pseudomonadati</taxon>
        <taxon>Bacteroidota</taxon>
        <taxon>Bacteroidia</taxon>
        <taxon>Bacteroidales</taxon>
        <taxon>Prevotellaceae</taxon>
        <taxon>Prevotella</taxon>
    </lineage>
</organism>
<dbReference type="InterPro" id="IPR037066">
    <property type="entry name" value="Plug_dom_sf"/>
</dbReference>
<dbReference type="GO" id="GO:0009279">
    <property type="term" value="C:cell outer membrane"/>
    <property type="evidence" value="ECO:0007669"/>
    <property type="project" value="UniProtKB-SubCell"/>
</dbReference>
<accession>A0A0D0I577</accession>
<comment type="subcellular location">
    <subcellularLocation>
        <location evidence="1 7">Cell outer membrane</location>
        <topology evidence="1 7">Multi-pass membrane protein</topology>
    </subcellularLocation>
</comment>
<comment type="similarity">
    <text evidence="7">Belongs to the TonB-dependent receptor family.</text>
</comment>
<dbReference type="Gene3D" id="2.40.170.20">
    <property type="entry name" value="TonB-dependent receptor, beta-barrel domain"/>
    <property type="match status" value="1"/>
</dbReference>
<protein>
    <recommendedName>
        <fullName evidence="9">TonB-dependent receptor plug domain-containing protein</fullName>
    </recommendedName>
</protein>
<dbReference type="NCBIfam" id="TIGR04057">
    <property type="entry name" value="SusC_RagA_signa"/>
    <property type="match status" value="1"/>
</dbReference>
<keyword evidence="3 7" id="KW-1134">Transmembrane beta strand</keyword>
<name>A0A0D0I577_9BACT</name>
<dbReference type="InterPro" id="IPR036942">
    <property type="entry name" value="Beta-barrel_TonB_sf"/>
</dbReference>
<dbReference type="SUPFAM" id="SSF49464">
    <property type="entry name" value="Carboxypeptidase regulatory domain-like"/>
    <property type="match status" value="1"/>
</dbReference>
<feature type="domain" description="TonB-dependent receptor plug" evidence="9">
    <location>
        <begin position="115"/>
        <end position="221"/>
    </location>
</feature>
<dbReference type="STRING" id="1602171.ST44_07405"/>
<evidence type="ECO:0000313" key="11">
    <source>
        <dbReference type="Proteomes" id="UP000032046"/>
    </source>
</evidence>
<evidence type="ECO:0000256" key="7">
    <source>
        <dbReference type="PROSITE-ProRule" id="PRU01360"/>
    </source>
</evidence>
<dbReference type="Pfam" id="PF07715">
    <property type="entry name" value="Plug"/>
    <property type="match status" value="1"/>
</dbReference>
<reference evidence="10 11" key="1">
    <citation type="submission" date="2015-01" db="EMBL/GenBank/DDBJ databases">
        <title>Comparative genomics of non-oral Prevotella species.</title>
        <authorList>
            <person name="Accetto T."/>
            <person name="Nograsek B."/>
            <person name="Avgustin G."/>
        </authorList>
    </citation>
    <scope>NUCLEOTIDE SEQUENCE [LARGE SCALE GENOMIC DNA]</scope>
    <source>
        <strain evidence="10 11">P5-119</strain>
    </source>
</reference>
<keyword evidence="4 7" id="KW-0812">Transmembrane</keyword>
<sequence>MHLQFRRALTASVLPMVCLTAFAQKTVTGTVKDASGEPLIGVTVFVDGKPGSITDIDGNFSIPNASPSSKVKISYIGYKEQTITLGNSSTINIVLQEDNAQLDEVVVVGYGTMKKSDLTGSVSSADGAKLAAKGTTSAMEALQGSVPGAQITQATGRAGSDFNIQIRGKSSIQGTSKPIYVVDGVICEDIGFLNTQDIERMDILKDASSTAIFGSRATAGVVIVTTKSGSSLAGKSEEKVSISYDGYYGVSKIARMPDYMNADQFYKWRFSQFLSSGQVANGIATVAQPTWKMTQQDFLQGMLADTEDGTSVLKNMLNNGEGYNWPDLVTQDGQKQNHFLAVNGSSKNTHYHFGVGYNREEGVYKNDLQNRYNMKGSVDSKINKYLSAGFTLNLAYTENQLASDDAVKDAFRQVPFARPYASDGSFNVKPGNFESMGTKANQFTDTVNPLIYLRDDSKESNTFRVLGNIYVQLKPVEWLSFKTTFSPNYVNSRTGEYTASSGSRTETSSHEEYTRKDWTWDNQIDFNKTFGDHSLSAMGLFSMTSSDRMYSQVGRTSADATSIMTGTKWYNMYTGTIFEKDPKDSGIGTGTAYWEETMMSYALRLNYSYKGKYMFTGTVRTDGSSKFLKDSRWGWFPSAALAWRISEEDFMKNISWIDNLKLRLSYGVTGNNTVCGHYNSVGVSGPNIYAFGSVVANGYYPSGVINADLKWEKSYETNFGIDYGFLNNRINGSIDLYSKTSKDLLYERYLPLVSGGGKLWDNVGEVQNRGIEFALNTVNIQTKDWYWTTSFNFARNINKVKKINGENKIIDSDNPITSSLFVGSPMNSLYLYKWDGVVSDKNITVPNNDAAVNAGFTPGDQVRSCDYYHKVYGWSEGMPIIKDNDGNGVINADDKMILGCQDPSWTGNISSTLQYKDWDFSFSIYTKQNFTVYSNTLADTYDYAYRGWNKIAMDYYIPAGTLIDCDGVNADGTYINPVYQETTHYGSFPFTNSSITNNGAGSASYEKNVYNALAVDKISYWKVKNITLGYTFPKKLLSSWGCQYLRLYVNITNPFVFTKYKGFDPEWADAAKKNDGPSTVTYQIGASIKF</sequence>
<dbReference type="AlphaFoldDB" id="A0A0D0I577"/>
<dbReference type="InterPro" id="IPR023996">
    <property type="entry name" value="TonB-dep_OMP_SusC/RagA"/>
</dbReference>
<dbReference type="PROSITE" id="PS52016">
    <property type="entry name" value="TONB_DEPENDENT_REC_3"/>
    <property type="match status" value="1"/>
</dbReference>